<protein>
    <recommendedName>
        <fullName evidence="5">Type IV pilus biogenesis protein PilP</fullName>
    </recommendedName>
</protein>
<keyword evidence="2" id="KW-1133">Transmembrane helix</keyword>
<dbReference type="Proteomes" id="UP000565745">
    <property type="component" value="Unassembled WGS sequence"/>
</dbReference>
<evidence type="ECO:0000313" key="4">
    <source>
        <dbReference type="Proteomes" id="UP000565745"/>
    </source>
</evidence>
<feature type="transmembrane region" description="Helical" evidence="2">
    <location>
        <begin position="395"/>
        <end position="419"/>
    </location>
</feature>
<keyword evidence="4" id="KW-1185">Reference proteome</keyword>
<dbReference type="AlphaFoldDB" id="A0A7W6MB81"/>
<feature type="region of interest" description="Disordered" evidence="1">
    <location>
        <begin position="207"/>
        <end position="305"/>
    </location>
</feature>
<gene>
    <name evidence="3" type="ORF">GGR93_003176</name>
</gene>
<evidence type="ECO:0008006" key="5">
    <source>
        <dbReference type="Google" id="ProtNLM"/>
    </source>
</evidence>
<feature type="compositionally biased region" description="Low complexity" evidence="1">
    <location>
        <begin position="335"/>
        <end position="346"/>
    </location>
</feature>
<sequence length="824" mass="85758">MKPSFALSLSFDGIRLLHRAAGGWRVVGDVALDAEDMHGAFAVLRKTATALEPGGVRTKVLLPNEQIKYLTIDTPDMDDAARRAAATIALDGATPYAVEDLAYDISVDGDQTHIAAVAKETLTEAEAFANDHRFHPVSFAAVPGDNTYLGEPFFGVTATAATLLENGEEVEPDGIAVVVIGDIETPKGPVADDAKTPDDVPVDVETLSETVPADEEEKPTEQATKDTAEATASAPAEPPSVPVTKEAEVASPQPAEESKETAQPTLGFASRRGGEKPAGPGLQGVTRDKQAPQPPAAVPPVELPKANVTAPKIDIEPEITAATQVADPVPPIAPAAPAAEPAPAKAGFLSRRKPKSPPAKRKATAATAAADAGSEEDRMTIFGARKTNVGGKPRFLGLILTAALLVFLAGVAAWASVFLDDGMALSRLFGDRAPKSAQIEPPKDAPAEEPQIQVASLDPTLTEEDTAVLDALREPVVPADPVAPSAAEVEAKYAATGIWTSSPVVPPEPAELVDIENLYLTSIDPVSTATDAIALPAISSFSTDVVLAAFSSPAAAGTQFALDDAGLVIPTALGALSPDGFTVILGKPPLVPPATPVRLEKEPEDTAIISALAAARPAPRPAGLVERTERAQLDGLTRRELSRLRPALRPVSLQQEAEAAAAPAPADPEPATIATAGAVALALATPPAIQNATKHAVKASVRPDLRPRNFSRIVKRAQRNAQKDEVRVASAAAVAPRVVTPKTPSKTSVAKQATVKNALNLRKINLIGVYGKPSSRRALVRLGNGRYKKVVVGDRIDGGQVSAIGEGELRYTKSGRNVVLKMPR</sequence>
<keyword evidence="2" id="KW-0812">Transmembrane</keyword>
<dbReference type="OrthoDB" id="7870459at2"/>
<feature type="compositionally biased region" description="Basic residues" evidence="1">
    <location>
        <begin position="350"/>
        <end position="363"/>
    </location>
</feature>
<dbReference type="EMBL" id="JACIFU010000004">
    <property type="protein sequence ID" value="MBB4175383.1"/>
    <property type="molecule type" value="Genomic_DNA"/>
</dbReference>
<comment type="caution">
    <text evidence="3">The sequence shown here is derived from an EMBL/GenBank/DDBJ whole genome shotgun (WGS) entry which is preliminary data.</text>
</comment>
<dbReference type="RefSeq" id="WP_025056413.1">
    <property type="nucleotide sequence ID" value="NZ_JACIFU010000004.1"/>
</dbReference>
<feature type="compositionally biased region" description="Basic and acidic residues" evidence="1">
    <location>
        <begin position="219"/>
        <end position="228"/>
    </location>
</feature>
<evidence type="ECO:0000256" key="2">
    <source>
        <dbReference type="SAM" id="Phobius"/>
    </source>
</evidence>
<evidence type="ECO:0000256" key="1">
    <source>
        <dbReference type="SAM" id="MobiDB-lite"/>
    </source>
</evidence>
<evidence type="ECO:0000313" key="3">
    <source>
        <dbReference type="EMBL" id="MBB4175383.1"/>
    </source>
</evidence>
<name>A0A7W6MB81_9RHOB</name>
<organism evidence="3 4">
    <name type="scientific">Sulfitobacter noctilucicola</name>
    <dbReference type="NCBI Taxonomy" id="1342301"/>
    <lineage>
        <taxon>Bacteria</taxon>
        <taxon>Pseudomonadati</taxon>
        <taxon>Pseudomonadota</taxon>
        <taxon>Alphaproteobacteria</taxon>
        <taxon>Rhodobacterales</taxon>
        <taxon>Roseobacteraceae</taxon>
        <taxon>Sulfitobacter</taxon>
    </lineage>
</organism>
<reference evidence="3 4" key="1">
    <citation type="submission" date="2020-08" db="EMBL/GenBank/DDBJ databases">
        <title>Genomic Encyclopedia of Type Strains, Phase IV (KMG-IV): sequencing the most valuable type-strain genomes for metagenomic binning, comparative biology and taxonomic classification.</title>
        <authorList>
            <person name="Goeker M."/>
        </authorList>
    </citation>
    <scope>NUCLEOTIDE SEQUENCE [LARGE SCALE GENOMIC DNA]</scope>
    <source>
        <strain evidence="3 4">DSM 101015</strain>
    </source>
</reference>
<feature type="compositionally biased region" description="Pro residues" evidence="1">
    <location>
        <begin position="292"/>
        <end position="302"/>
    </location>
</feature>
<accession>A0A7W6MB81</accession>
<keyword evidence="2" id="KW-0472">Membrane</keyword>
<proteinExistence type="predicted"/>
<dbReference type="SUPFAM" id="SSF53067">
    <property type="entry name" value="Actin-like ATPase domain"/>
    <property type="match status" value="1"/>
</dbReference>
<feature type="region of interest" description="Disordered" evidence="1">
    <location>
        <begin position="333"/>
        <end position="375"/>
    </location>
</feature>
<dbReference type="InterPro" id="IPR043129">
    <property type="entry name" value="ATPase_NBD"/>
</dbReference>